<gene>
    <name evidence="2" type="ORF">BJY22_002128</name>
</gene>
<feature type="chain" id="PRO_5030627327" evidence="1">
    <location>
        <begin position="26"/>
        <end position="230"/>
    </location>
</feature>
<sequence length="230" mass="24829">MKLWKSVPAVALLAAGTVVTQPAQATTQQTTATCALVVPARVSVAASYNYYLARLGAGCPANVYTAVWKSAPIATSFPQGRLEFTHGNRVAQFGFTGAVPPIGTITWKPAGGATDRNGVKVADLGTAYTVSRCASVAALTGGRKGSRTALLTTVSYWRPLHDRYERWAGKKVLIQYQEIGSTTWKGLAYVTTSSVGQVTYNYHPNRTRRYRVYVPGTTSIWDDYSPAISR</sequence>
<evidence type="ECO:0000313" key="3">
    <source>
        <dbReference type="Proteomes" id="UP000555407"/>
    </source>
</evidence>
<proteinExistence type="predicted"/>
<keyword evidence="3" id="KW-1185">Reference proteome</keyword>
<name>A0A7X5V856_9ACTN</name>
<evidence type="ECO:0000256" key="1">
    <source>
        <dbReference type="SAM" id="SignalP"/>
    </source>
</evidence>
<keyword evidence="1" id="KW-0732">Signal</keyword>
<evidence type="ECO:0000313" key="2">
    <source>
        <dbReference type="EMBL" id="NIK56411.1"/>
    </source>
</evidence>
<dbReference type="EMBL" id="JAASRO010000001">
    <property type="protein sequence ID" value="NIK56411.1"/>
    <property type="molecule type" value="Genomic_DNA"/>
</dbReference>
<organism evidence="2 3">
    <name type="scientific">Kribbella shirazensis</name>
    <dbReference type="NCBI Taxonomy" id="1105143"/>
    <lineage>
        <taxon>Bacteria</taxon>
        <taxon>Bacillati</taxon>
        <taxon>Actinomycetota</taxon>
        <taxon>Actinomycetes</taxon>
        <taxon>Propionibacteriales</taxon>
        <taxon>Kribbellaceae</taxon>
        <taxon>Kribbella</taxon>
    </lineage>
</organism>
<reference evidence="2 3" key="1">
    <citation type="submission" date="2020-03" db="EMBL/GenBank/DDBJ databases">
        <title>Sequencing the genomes of 1000 actinobacteria strains.</title>
        <authorList>
            <person name="Klenk H.-P."/>
        </authorList>
    </citation>
    <scope>NUCLEOTIDE SEQUENCE [LARGE SCALE GENOMIC DNA]</scope>
    <source>
        <strain evidence="2 3">DSM 45490</strain>
    </source>
</reference>
<dbReference type="Proteomes" id="UP000555407">
    <property type="component" value="Unassembled WGS sequence"/>
</dbReference>
<accession>A0A7X5V856</accession>
<dbReference type="AlphaFoldDB" id="A0A7X5V856"/>
<comment type="caution">
    <text evidence="2">The sequence shown here is derived from an EMBL/GenBank/DDBJ whole genome shotgun (WGS) entry which is preliminary data.</text>
</comment>
<protein>
    <submittedName>
        <fullName evidence="2">Uncharacterized protein</fullName>
    </submittedName>
</protein>
<feature type="signal peptide" evidence="1">
    <location>
        <begin position="1"/>
        <end position="25"/>
    </location>
</feature>
<dbReference type="RefSeq" id="WP_167205746.1">
    <property type="nucleotide sequence ID" value="NZ_JAASRO010000001.1"/>
</dbReference>